<dbReference type="FunFam" id="3.40.50.720:FF:000021">
    <property type="entry name" value="D-3-phosphoglycerate dehydrogenase"/>
    <property type="match status" value="1"/>
</dbReference>
<evidence type="ECO:0000256" key="5">
    <source>
        <dbReference type="ARBA" id="ARBA00021582"/>
    </source>
</evidence>
<comment type="subunit">
    <text evidence="3">Homotetramer.</text>
</comment>
<dbReference type="Pfam" id="PF02826">
    <property type="entry name" value="2-Hacid_dh_C"/>
    <property type="match status" value="1"/>
</dbReference>
<evidence type="ECO:0000256" key="3">
    <source>
        <dbReference type="ARBA" id="ARBA00011881"/>
    </source>
</evidence>
<dbReference type="InterPro" id="IPR006236">
    <property type="entry name" value="PGDH"/>
</dbReference>
<dbReference type="SUPFAM" id="SSF55021">
    <property type="entry name" value="ACT-like"/>
    <property type="match status" value="1"/>
</dbReference>
<dbReference type="CDD" id="cd12173">
    <property type="entry name" value="PGDH_4"/>
    <property type="match status" value="1"/>
</dbReference>
<dbReference type="InterPro" id="IPR006140">
    <property type="entry name" value="D-isomer_DH_NAD-bd"/>
</dbReference>
<evidence type="ECO:0000313" key="18">
    <source>
        <dbReference type="Proteomes" id="UP001061958"/>
    </source>
</evidence>
<evidence type="ECO:0000256" key="10">
    <source>
        <dbReference type="ARBA" id="ARBA00023027"/>
    </source>
</evidence>
<dbReference type="SUPFAM" id="SSF52283">
    <property type="entry name" value="Formate/glycerate dehydrogenase catalytic domain-like"/>
    <property type="match status" value="1"/>
</dbReference>
<accession>A0A9C7PQ25</accession>
<keyword evidence="7 13" id="KW-0028">Amino-acid biosynthesis</keyword>
<dbReference type="EC" id="1.1.1.95" evidence="4 13"/>
<dbReference type="InterPro" id="IPR045865">
    <property type="entry name" value="ACT-like_dom_sf"/>
</dbReference>
<dbReference type="EMBL" id="BQMJ01000002">
    <property type="protein sequence ID" value="GJQ08429.1"/>
    <property type="molecule type" value="Genomic_DNA"/>
</dbReference>
<dbReference type="InterPro" id="IPR036291">
    <property type="entry name" value="NAD(P)-bd_dom_sf"/>
</dbReference>
<dbReference type="PANTHER" id="PTHR42938:SF22">
    <property type="entry name" value="D-3-PHOSPHOGLYCERATE DEHYDROGENASE"/>
    <property type="match status" value="1"/>
</dbReference>
<dbReference type="InterPro" id="IPR045626">
    <property type="entry name" value="PGDH_ASB_dom"/>
</dbReference>
<name>A0A9C7PQ25_9RHOD</name>
<dbReference type="PROSITE" id="PS00671">
    <property type="entry name" value="D_2_HYDROXYACID_DH_3"/>
    <property type="match status" value="1"/>
</dbReference>
<keyword evidence="11 13" id="KW-0718">Serine biosynthesis</keyword>
<dbReference type="SUPFAM" id="SSF143548">
    <property type="entry name" value="Serine metabolism enzymes domain"/>
    <property type="match status" value="1"/>
</dbReference>
<dbReference type="GO" id="GO:0004617">
    <property type="term" value="F:phosphoglycerate dehydrogenase activity"/>
    <property type="evidence" value="ECO:0007669"/>
    <property type="project" value="UniProtKB-EC"/>
</dbReference>
<dbReference type="NCBIfam" id="TIGR01327">
    <property type="entry name" value="PGDH"/>
    <property type="match status" value="1"/>
</dbReference>
<comment type="caution">
    <text evidence="17">The sequence shown here is derived from an EMBL/GenBank/DDBJ whole genome shotgun (WGS) entry which is preliminary data.</text>
</comment>
<dbReference type="SUPFAM" id="SSF51735">
    <property type="entry name" value="NAD(P)-binding Rossmann-fold domains"/>
    <property type="match status" value="1"/>
</dbReference>
<dbReference type="Pfam" id="PF00389">
    <property type="entry name" value="2-Hacid_dh"/>
    <property type="match status" value="1"/>
</dbReference>
<dbReference type="Proteomes" id="UP001061958">
    <property type="component" value="Unassembled WGS sequence"/>
</dbReference>
<evidence type="ECO:0000256" key="1">
    <source>
        <dbReference type="ARBA" id="ARBA00005216"/>
    </source>
</evidence>
<organism evidence="17 18">
    <name type="scientific">Galdieria partita</name>
    <dbReference type="NCBI Taxonomy" id="83374"/>
    <lineage>
        <taxon>Eukaryota</taxon>
        <taxon>Rhodophyta</taxon>
        <taxon>Bangiophyceae</taxon>
        <taxon>Galdieriales</taxon>
        <taxon>Galdieriaceae</taxon>
        <taxon>Galdieria</taxon>
    </lineage>
</organism>
<comment type="pathway">
    <text evidence="1 13">Amino-acid biosynthesis; L-serine biosynthesis; L-serine from 3-phospho-D-glycerate: step 1/3.</text>
</comment>
<evidence type="ECO:0000256" key="2">
    <source>
        <dbReference type="ARBA" id="ARBA00005854"/>
    </source>
</evidence>
<dbReference type="InterPro" id="IPR029009">
    <property type="entry name" value="ASB_dom_sf"/>
</dbReference>
<dbReference type="PANTHER" id="PTHR42938">
    <property type="entry name" value="FORMATE DEHYDROGENASE 1"/>
    <property type="match status" value="1"/>
</dbReference>
<keyword evidence="6" id="KW-0597">Phosphoprotein</keyword>
<evidence type="ECO:0000256" key="4">
    <source>
        <dbReference type="ARBA" id="ARBA00013143"/>
    </source>
</evidence>
<feature type="domain" description="D-isomer specific 2-hydroxyacid dehydrogenase catalytic" evidence="14">
    <location>
        <begin position="21"/>
        <end position="334"/>
    </location>
</feature>
<evidence type="ECO:0000256" key="12">
    <source>
        <dbReference type="ARBA" id="ARBA00048731"/>
    </source>
</evidence>
<evidence type="ECO:0000313" key="17">
    <source>
        <dbReference type="EMBL" id="GJQ08429.1"/>
    </source>
</evidence>
<dbReference type="InterPro" id="IPR029752">
    <property type="entry name" value="D-isomer_DH_CS1"/>
</dbReference>
<proteinExistence type="inferred from homology"/>
<dbReference type="Gene3D" id="3.30.70.260">
    <property type="match status" value="1"/>
</dbReference>
<dbReference type="PROSITE" id="PS00065">
    <property type="entry name" value="D_2_HYDROXYACID_DH_1"/>
    <property type="match status" value="1"/>
</dbReference>
<keyword evidence="8" id="KW-0007">Acetylation</keyword>
<keyword evidence="10 13" id="KW-0520">NAD</keyword>
<keyword evidence="18" id="KW-1185">Reference proteome</keyword>
<dbReference type="GO" id="GO:0051287">
    <property type="term" value="F:NAD binding"/>
    <property type="evidence" value="ECO:0007669"/>
    <property type="project" value="UniProtKB-UniRule"/>
</dbReference>
<evidence type="ECO:0000256" key="8">
    <source>
        <dbReference type="ARBA" id="ARBA00022990"/>
    </source>
</evidence>
<dbReference type="Gene3D" id="3.30.1330.90">
    <property type="entry name" value="D-3-phosphoglycerate dehydrogenase, domain 3"/>
    <property type="match status" value="1"/>
</dbReference>
<evidence type="ECO:0000256" key="11">
    <source>
        <dbReference type="ARBA" id="ARBA00023299"/>
    </source>
</evidence>
<evidence type="ECO:0000256" key="6">
    <source>
        <dbReference type="ARBA" id="ARBA00022553"/>
    </source>
</evidence>
<dbReference type="AlphaFoldDB" id="A0A9C7PQ25"/>
<evidence type="ECO:0000256" key="7">
    <source>
        <dbReference type="ARBA" id="ARBA00022605"/>
    </source>
</evidence>
<sequence length="550" mass="59042">MVVQAETVNNQNAGRVSLDRILVTEKLSEEGIKTLRKSFEVHLKYDLSPEELLQIIGEYEALIVRSGTKVNKELLSAGKRLKVVGRAGVGVDNIDLKTATERGILVVNAPTGNCVAAAEHTIAHICALSRYITQADASIKQGKWERNTLVGSSLEGKTLGVVGLGRIGREVARRAKGLGMKVIAHDPYTSEETARSLGIKLEPLSVVVSKGDFVTLHVPLIDSTKNLLSRDLISKMKPGARVLNIARGGLIDEEALLEALEEGRLAGAGLDCFVTEPPSKAPESASNSLAKHPKVLATPHLGASTVEAQLDVSLEIAEAVSAALHGELVPTMVNAPVVSSEALSHLKPRALLAERLGRLAYSFANGNVSGEVTIRFSSSGSEGENRLIRAGLIKGLMEPGCDHVINIVNADNISKAHGLQFTEVNRFSDRDEDAIILEMKGSPSIEGRVIGTKPHVTRIGDFELDLLLEGLVLAYYQTDMPGQIGKVGSILGQANVNISFMTLGRHLPSKKAMVLLGLDNEPDSATLERIRVQLQLERKPVLLDLDGHHD</sequence>
<reference evidence="17" key="1">
    <citation type="journal article" date="2022" name="Proc. Natl. Acad. Sci. U.S.A.">
        <title>Life cycle and functional genomics of the unicellular red alga Galdieria for elucidating algal and plant evolution and industrial use.</title>
        <authorList>
            <person name="Hirooka S."/>
            <person name="Itabashi T."/>
            <person name="Ichinose T.M."/>
            <person name="Onuma R."/>
            <person name="Fujiwara T."/>
            <person name="Yamashita S."/>
            <person name="Jong L.W."/>
            <person name="Tomita R."/>
            <person name="Iwane A.H."/>
            <person name="Miyagishima S.Y."/>
        </authorList>
    </citation>
    <scope>NUCLEOTIDE SEQUENCE</scope>
    <source>
        <strain evidence="17">NBRC 102759</strain>
    </source>
</reference>
<feature type="domain" description="D-isomer specific 2-hydroxyacid dehydrogenase NAD-binding" evidence="15">
    <location>
        <begin position="122"/>
        <end position="302"/>
    </location>
</feature>
<dbReference type="Pfam" id="PF19304">
    <property type="entry name" value="PGDH_inter"/>
    <property type="match status" value="1"/>
</dbReference>
<protein>
    <recommendedName>
        <fullName evidence="5 13">D-3-phosphoglycerate dehydrogenase</fullName>
        <ecNumber evidence="4 13">1.1.1.95</ecNumber>
    </recommendedName>
</protein>
<dbReference type="InterPro" id="IPR029753">
    <property type="entry name" value="D-isomer_DH_CS"/>
</dbReference>
<evidence type="ECO:0000259" key="15">
    <source>
        <dbReference type="Pfam" id="PF02826"/>
    </source>
</evidence>
<dbReference type="OrthoDB" id="298012at2759"/>
<comment type="similarity">
    <text evidence="2 13">Belongs to the D-isomer specific 2-hydroxyacid dehydrogenase family.</text>
</comment>
<gene>
    <name evidence="17" type="ORF">GpartN1_g220.t1</name>
</gene>
<evidence type="ECO:0000256" key="9">
    <source>
        <dbReference type="ARBA" id="ARBA00023002"/>
    </source>
</evidence>
<keyword evidence="9 13" id="KW-0560">Oxidoreductase</keyword>
<dbReference type="GO" id="GO:0006564">
    <property type="term" value="P:L-serine biosynthetic process"/>
    <property type="evidence" value="ECO:0007669"/>
    <property type="project" value="UniProtKB-KW"/>
</dbReference>
<reference evidence="17" key="2">
    <citation type="submission" date="2022-01" db="EMBL/GenBank/DDBJ databases">
        <authorList>
            <person name="Hirooka S."/>
            <person name="Miyagishima S.Y."/>
        </authorList>
    </citation>
    <scope>NUCLEOTIDE SEQUENCE</scope>
    <source>
        <strain evidence="17">NBRC 102759</strain>
    </source>
</reference>
<evidence type="ECO:0000259" key="16">
    <source>
        <dbReference type="Pfam" id="PF19304"/>
    </source>
</evidence>
<dbReference type="InterPro" id="IPR006139">
    <property type="entry name" value="D-isomer_2_OHA_DH_cat_dom"/>
</dbReference>
<dbReference type="Gene3D" id="3.40.50.720">
    <property type="entry name" value="NAD(P)-binding Rossmann-like Domain"/>
    <property type="match status" value="2"/>
</dbReference>
<evidence type="ECO:0000256" key="13">
    <source>
        <dbReference type="RuleBase" id="RU363003"/>
    </source>
</evidence>
<evidence type="ECO:0000259" key="14">
    <source>
        <dbReference type="Pfam" id="PF00389"/>
    </source>
</evidence>
<feature type="domain" description="D-3-phosphoglycerate dehydrogenase ASB" evidence="16">
    <location>
        <begin position="346"/>
        <end position="434"/>
    </location>
</feature>
<comment type="catalytic activity">
    <reaction evidence="12 13">
        <text>(2R)-3-phosphoglycerate + NAD(+) = 3-phosphooxypyruvate + NADH + H(+)</text>
        <dbReference type="Rhea" id="RHEA:12641"/>
        <dbReference type="ChEBI" id="CHEBI:15378"/>
        <dbReference type="ChEBI" id="CHEBI:18110"/>
        <dbReference type="ChEBI" id="CHEBI:57540"/>
        <dbReference type="ChEBI" id="CHEBI:57945"/>
        <dbReference type="ChEBI" id="CHEBI:58272"/>
        <dbReference type="EC" id="1.1.1.95"/>
    </reaction>
</comment>